<dbReference type="InterPro" id="IPR018070">
    <property type="entry name" value="Neuromedin-U_amidation-site"/>
</dbReference>
<gene>
    <name evidence="8" type="primary">NMS</name>
</gene>
<reference evidence="8" key="2">
    <citation type="submission" date="2025-08" db="UniProtKB">
        <authorList>
            <consortium name="RefSeq"/>
        </authorList>
    </citation>
    <scope>IDENTIFICATION</scope>
    <source>
        <tissue evidence="8">Tongue muscle</tissue>
    </source>
</reference>
<keyword evidence="7" id="KW-1185">Reference proteome</keyword>
<dbReference type="Proteomes" id="UP001652640">
    <property type="component" value="Chromosome 2"/>
</dbReference>
<evidence type="ECO:0000313" key="7">
    <source>
        <dbReference type="Proteomes" id="UP001652640"/>
    </source>
</evidence>
<dbReference type="PANTHER" id="PTHR32414:SF2">
    <property type="entry name" value="NEUROMEDIN-S"/>
    <property type="match status" value="1"/>
</dbReference>
<comment type="subcellular location">
    <subcellularLocation>
        <location evidence="1">Secreted</location>
    </subcellularLocation>
</comment>
<evidence type="ECO:0000313" key="8">
    <source>
        <dbReference type="RefSeq" id="XP_070313039.1"/>
    </source>
</evidence>
<keyword evidence="6" id="KW-0027">Amidation</keyword>
<keyword evidence="4" id="KW-0964">Secreted</keyword>
<evidence type="ECO:0000256" key="2">
    <source>
        <dbReference type="ARBA" id="ARBA00009957"/>
    </source>
</evidence>
<dbReference type="InterPro" id="IPR043253">
    <property type="entry name" value="NmS"/>
</dbReference>
<evidence type="ECO:0000256" key="3">
    <source>
        <dbReference type="ARBA" id="ARBA00013514"/>
    </source>
</evidence>
<dbReference type="GeneID" id="110151233"/>
<name>A0ABM4HBU9_ODOVR</name>
<dbReference type="PANTHER" id="PTHR32414">
    <property type="entry name" value="NEUROMEDIN-S"/>
    <property type="match status" value="1"/>
</dbReference>
<reference evidence="7" key="1">
    <citation type="journal article" date="2022" name="J. Hered.">
        <title>A De Novo Chromosome-Level Genome Assembly of the White-Tailed Deer, Odocoileus Virginianus.</title>
        <authorList>
            <person name="London E.W."/>
            <person name="Roca A.L."/>
            <person name="Novakofski J.E."/>
            <person name="Mateus-Pinilla N.E."/>
        </authorList>
    </citation>
    <scope>NUCLEOTIDE SEQUENCE [LARGE SCALE GENOMIC DNA]</scope>
</reference>
<evidence type="ECO:0000256" key="6">
    <source>
        <dbReference type="ARBA" id="ARBA00022815"/>
    </source>
</evidence>
<evidence type="ECO:0000256" key="4">
    <source>
        <dbReference type="ARBA" id="ARBA00022525"/>
    </source>
</evidence>
<sequence length="199" mass="22810">MLSSCPGRTHLWPAKRIWTLKMKCLAQFPSILAIYFFCLLQIPSSGFSRPLADASDGLDIVKFERMAYWASLSRQPKDNQDIYKRFLFHYSRTQEPTHPVKTGFPPVHPLMRLAAKLADPRMKTFWRRDSRATAADFTKKDYTATLGRPFFLFRPRNGRNLDFDTSNTRLLSFRGAPASLLEHNLDRPAVTEALAGQSV</sequence>
<dbReference type="RefSeq" id="XP_070313039.1">
    <property type="nucleotide sequence ID" value="XM_070456938.1"/>
</dbReference>
<organism evidence="7 8">
    <name type="scientific">Odocoileus virginianus</name>
    <name type="common">White-tailed deer</name>
    <dbReference type="NCBI Taxonomy" id="9874"/>
    <lineage>
        <taxon>Eukaryota</taxon>
        <taxon>Metazoa</taxon>
        <taxon>Chordata</taxon>
        <taxon>Craniata</taxon>
        <taxon>Vertebrata</taxon>
        <taxon>Euteleostomi</taxon>
        <taxon>Mammalia</taxon>
        <taxon>Eutheria</taxon>
        <taxon>Laurasiatheria</taxon>
        <taxon>Artiodactyla</taxon>
        <taxon>Ruminantia</taxon>
        <taxon>Pecora</taxon>
        <taxon>Cervidae</taxon>
        <taxon>Odocoileinae</taxon>
        <taxon>Odocoileus</taxon>
    </lineage>
</organism>
<comment type="similarity">
    <text evidence="2">Belongs to the NmU family.</text>
</comment>
<evidence type="ECO:0000256" key="1">
    <source>
        <dbReference type="ARBA" id="ARBA00004613"/>
    </source>
</evidence>
<accession>A0ABM4HBU9</accession>
<dbReference type="PROSITE" id="PS00967">
    <property type="entry name" value="NMU"/>
    <property type="match status" value="1"/>
</dbReference>
<keyword evidence="5" id="KW-0732">Signal</keyword>
<proteinExistence type="inferred from homology"/>
<protein>
    <recommendedName>
        <fullName evidence="3">Neuromedin-S</fullName>
    </recommendedName>
</protein>
<evidence type="ECO:0000256" key="5">
    <source>
        <dbReference type="ARBA" id="ARBA00022729"/>
    </source>
</evidence>